<dbReference type="SUPFAM" id="SSF88946">
    <property type="entry name" value="Sigma2 domain of RNA polymerase sigma factors"/>
    <property type="match status" value="1"/>
</dbReference>
<evidence type="ECO:0000256" key="6">
    <source>
        <dbReference type="RuleBase" id="RU000716"/>
    </source>
</evidence>
<dbReference type="Pfam" id="PF08281">
    <property type="entry name" value="Sigma70_r4_2"/>
    <property type="match status" value="1"/>
</dbReference>
<comment type="caution">
    <text evidence="10">The sequence shown here is derived from an EMBL/GenBank/DDBJ whole genome shotgun (WGS) entry which is preliminary data.</text>
</comment>
<dbReference type="Pfam" id="PF04542">
    <property type="entry name" value="Sigma70_r2"/>
    <property type="match status" value="1"/>
</dbReference>
<dbReference type="PROSITE" id="PS01063">
    <property type="entry name" value="SIGMA70_ECF"/>
    <property type="match status" value="1"/>
</dbReference>
<dbReference type="InterPro" id="IPR039425">
    <property type="entry name" value="RNA_pol_sigma-70-like"/>
</dbReference>
<feature type="transmembrane region" description="Helical" evidence="7">
    <location>
        <begin position="509"/>
        <end position="528"/>
    </location>
</feature>
<keyword evidence="7" id="KW-0812">Transmembrane</keyword>
<dbReference type="InterPro" id="IPR036388">
    <property type="entry name" value="WH-like_DNA-bd_sf"/>
</dbReference>
<dbReference type="PANTHER" id="PTHR43133:SF51">
    <property type="entry name" value="RNA POLYMERASE SIGMA FACTOR"/>
    <property type="match status" value="1"/>
</dbReference>
<evidence type="ECO:0000313" key="10">
    <source>
        <dbReference type="EMBL" id="MDT0594965.1"/>
    </source>
</evidence>
<evidence type="ECO:0000256" key="4">
    <source>
        <dbReference type="ARBA" id="ARBA00023125"/>
    </source>
</evidence>
<reference evidence="10 11" key="1">
    <citation type="submission" date="2023-09" db="EMBL/GenBank/DDBJ databases">
        <authorList>
            <person name="Rey-Velasco X."/>
        </authorList>
    </citation>
    <scope>NUCLEOTIDE SEQUENCE [LARGE SCALE GENOMIC DNA]</scope>
    <source>
        <strain evidence="10 11">P117</strain>
    </source>
</reference>
<gene>
    <name evidence="10" type="ORF">RM552_08945</name>
</gene>
<keyword evidence="2 6" id="KW-0805">Transcription regulation</keyword>
<dbReference type="EMBL" id="JAVRHX010000002">
    <property type="protein sequence ID" value="MDT0594965.1"/>
    <property type="molecule type" value="Genomic_DNA"/>
</dbReference>
<keyword evidence="11" id="KW-1185">Reference proteome</keyword>
<evidence type="ECO:0000256" key="5">
    <source>
        <dbReference type="ARBA" id="ARBA00023163"/>
    </source>
</evidence>
<dbReference type="Gene3D" id="1.10.1740.10">
    <property type="match status" value="1"/>
</dbReference>
<dbReference type="InterPro" id="IPR007627">
    <property type="entry name" value="RNA_pol_sigma70_r2"/>
</dbReference>
<keyword evidence="7" id="KW-0472">Membrane</keyword>
<dbReference type="Proteomes" id="UP001253545">
    <property type="component" value="Unassembled WGS sequence"/>
</dbReference>
<evidence type="ECO:0000256" key="2">
    <source>
        <dbReference type="ARBA" id="ARBA00023015"/>
    </source>
</evidence>
<keyword evidence="7" id="KW-1133">Transmembrane helix</keyword>
<organism evidence="10 11">
    <name type="scientific">Glaciecola petra</name>
    <dbReference type="NCBI Taxonomy" id="3075602"/>
    <lineage>
        <taxon>Bacteria</taxon>
        <taxon>Pseudomonadati</taxon>
        <taxon>Pseudomonadota</taxon>
        <taxon>Gammaproteobacteria</taxon>
        <taxon>Alteromonadales</taxon>
        <taxon>Alteromonadaceae</taxon>
        <taxon>Glaciecola</taxon>
    </lineage>
</organism>
<keyword evidence="5 6" id="KW-0804">Transcription</keyword>
<dbReference type="InterPro" id="IPR013324">
    <property type="entry name" value="RNA_pol_sigma_r3/r4-like"/>
</dbReference>
<sequence>MHMFKQKSAFKKLDDPALVLASIGGDKEAFCEIVSRYQNLLCSVAYASLGDLKQSEDIAQDVFVEAWQKLDTLRDPAKLKSWLCGILRFKISNHCRSEKNQAIKNADDIDALNLSKVSESSMEDQAIDKEQQNLLWNTLSTIDVNYREPLVLFYREQQSVENVANQLDLNIDTAKQRLSRGRKLLKKAMTSIMEEALEKSKPGAVFTAGVFIVLEDVSKHTAAAVIGASSIKTSSFFKSTSLITIFAAFSGVISSFFGLKASLYQSRTENERKLAKKVFMLFMSFAAIFVGSMYGLQFLSASYQHYNLAFAVSSQILVLGFVISYLMLMSMIFKTVAELRAQERIFYPEAFAREVDKQSSKKREYKSSLHIFGYPLVHFKFGTPEINEPAAKGWIAGGSKAYGLLFAWGGLAVAPVSVGIISVGVITCGAVGVGIFSIGTVAIGIVAFGASAVAYKAYASLSALGWESAFSNGFSMAKEAAIGPVAYASEVNNEAANALSNMTVFGEHYQWILITMAAFVIVPAYLHFNQVRERMK</sequence>
<proteinExistence type="inferred from homology"/>
<evidence type="ECO:0000256" key="7">
    <source>
        <dbReference type="SAM" id="Phobius"/>
    </source>
</evidence>
<keyword evidence="4 6" id="KW-0238">DNA-binding</keyword>
<comment type="similarity">
    <text evidence="1 6">Belongs to the sigma-70 factor family. ECF subfamily.</text>
</comment>
<dbReference type="NCBIfam" id="TIGR02937">
    <property type="entry name" value="sigma70-ECF"/>
    <property type="match status" value="1"/>
</dbReference>
<feature type="transmembrane region" description="Helical" evidence="7">
    <location>
        <begin position="405"/>
        <end position="426"/>
    </location>
</feature>
<feature type="transmembrane region" description="Helical" evidence="7">
    <location>
        <begin position="433"/>
        <end position="455"/>
    </location>
</feature>
<keyword evidence="3 6" id="KW-0731">Sigma factor</keyword>
<feature type="domain" description="RNA polymerase sigma-70 region 2" evidence="8">
    <location>
        <begin position="34"/>
        <end position="99"/>
    </location>
</feature>
<evidence type="ECO:0000259" key="9">
    <source>
        <dbReference type="Pfam" id="PF08281"/>
    </source>
</evidence>
<accession>A0ABU2ZRC7</accession>
<dbReference type="InterPro" id="IPR014284">
    <property type="entry name" value="RNA_pol_sigma-70_dom"/>
</dbReference>
<feature type="transmembrane region" description="Helical" evidence="7">
    <location>
        <begin position="308"/>
        <end position="333"/>
    </location>
</feature>
<feature type="transmembrane region" description="Helical" evidence="7">
    <location>
        <begin position="278"/>
        <end position="296"/>
    </location>
</feature>
<evidence type="ECO:0000313" key="11">
    <source>
        <dbReference type="Proteomes" id="UP001253545"/>
    </source>
</evidence>
<dbReference type="PANTHER" id="PTHR43133">
    <property type="entry name" value="RNA POLYMERASE ECF-TYPE SIGMA FACTO"/>
    <property type="match status" value="1"/>
</dbReference>
<evidence type="ECO:0000256" key="3">
    <source>
        <dbReference type="ARBA" id="ARBA00023082"/>
    </source>
</evidence>
<evidence type="ECO:0000256" key="1">
    <source>
        <dbReference type="ARBA" id="ARBA00010641"/>
    </source>
</evidence>
<evidence type="ECO:0000259" key="8">
    <source>
        <dbReference type="Pfam" id="PF04542"/>
    </source>
</evidence>
<dbReference type="SUPFAM" id="SSF88659">
    <property type="entry name" value="Sigma3 and sigma4 domains of RNA polymerase sigma factors"/>
    <property type="match status" value="1"/>
</dbReference>
<feature type="transmembrane region" description="Helical" evidence="7">
    <location>
        <begin position="240"/>
        <end position="258"/>
    </location>
</feature>
<name>A0ABU2ZRC7_9ALTE</name>
<dbReference type="InterPro" id="IPR000838">
    <property type="entry name" value="RNA_pol_sigma70_ECF_CS"/>
</dbReference>
<dbReference type="InterPro" id="IPR013249">
    <property type="entry name" value="RNA_pol_sigma70_r4_t2"/>
</dbReference>
<feature type="domain" description="RNA polymerase sigma factor 70 region 4 type 2" evidence="9">
    <location>
        <begin position="134"/>
        <end position="185"/>
    </location>
</feature>
<dbReference type="Gene3D" id="1.10.10.10">
    <property type="entry name" value="Winged helix-like DNA-binding domain superfamily/Winged helix DNA-binding domain"/>
    <property type="match status" value="1"/>
</dbReference>
<dbReference type="RefSeq" id="WP_311368484.1">
    <property type="nucleotide sequence ID" value="NZ_JAVRHX010000002.1"/>
</dbReference>
<dbReference type="InterPro" id="IPR013325">
    <property type="entry name" value="RNA_pol_sigma_r2"/>
</dbReference>
<protein>
    <recommendedName>
        <fullName evidence="6">RNA polymerase sigma factor</fullName>
    </recommendedName>
</protein>